<name>A0AAD3HIC4_9CHLO</name>
<dbReference type="GO" id="GO:0009055">
    <property type="term" value="F:electron transfer activity"/>
    <property type="evidence" value="ECO:0007669"/>
    <property type="project" value="InterPro"/>
</dbReference>
<dbReference type="InterPro" id="IPR045151">
    <property type="entry name" value="DCAF8"/>
</dbReference>
<dbReference type="InterPro" id="IPR009056">
    <property type="entry name" value="Cyt_c-like_dom"/>
</dbReference>
<dbReference type="GO" id="GO:0080008">
    <property type="term" value="C:Cul4-RING E3 ubiquitin ligase complex"/>
    <property type="evidence" value="ECO:0007669"/>
    <property type="project" value="TreeGrafter"/>
</dbReference>
<feature type="compositionally biased region" description="Low complexity" evidence="8">
    <location>
        <begin position="624"/>
        <end position="673"/>
    </location>
</feature>
<dbReference type="InterPro" id="IPR001680">
    <property type="entry name" value="WD40_rpt"/>
</dbReference>
<dbReference type="InterPro" id="IPR036322">
    <property type="entry name" value="WD40_repeat_dom_sf"/>
</dbReference>
<feature type="region of interest" description="Disordered" evidence="8">
    <location>
        <begin position="926"/>
        <end position="963"/>
    </location>
</feature>
<feature type="non-terminal residue" evidence="10">
    <location>
        <position position="1111"/>
    </location>
</feature>
<dbReference type="PROSITE" id="PS50294">
    <property type="entry name" value="WD_REPEATS_REGION"/>
    <property type="match status" value="1"/>
</dbReference>
<feature type="compositionally biased region" description="Acidic residues" evidence="8">
    <location>
        <begin position="506"/>
        <end position="516"/>
    </location>
</feature>
<evidence type="ECO:0000313" key="11">
    <source>
        <dbReference type="Proteomes" id="UP001054857"/>
    </source>
</evidence>
<feature type="domain" description="Cytochrome c" evidence="9">
    <location>
        <begin position="1005"/>
        <end position="1108"/>
    </location>
</feature>
<evidence type="ECO:0000256" key="1">
    <source>
        <dbReference type="ARBA" id="ARBA00022574"/>
    </source>
</evidence>
<protein>
    <recommendedName>
        <fullName evidence="9">Cytochrome c domain-containing protein</fullName>
    </recommendedName>
</protein>
<dbReference type="GO" id="GO:0045717">
    <property type="term" value="P:negative regulation of fatty acid biosynthetic process"/>
    <property type="evidence" value="ECO:0007669"/>
    <property type="project" value="TreeGrafter"/>
</dbReference>
<evidence type="ECO:0000256" key="4">
    <source>
        <dbReference type="ARBA" id="ARBA00023004"/>
    </source>
</evidence>
<evidence type="ECO:0000259" key="9">
    <source>
        <dbReference type="PROSITE" id="PS51007"/>
    </source>
</evidence>
<evidence type="ECO:0000256" key="2">
    <source>
        <dbReference type="ARBA" id="ARBA00022723"/>
    </source>
</evidence>
<keyword evidence="11" id="KW-1185">Reference proteome</keyword>
<dbReference type="Proteomes" id="UP001054857">
    <property type="component" value="Unassembled WGS sequence"/>
</dbReference>
<dbReference type="GO" id="GO:0005737">
    <property type="term" value="C:cytoplasm"/>
    <property type="evidence" value="ECO:0007669"/>
    <property type="project" value="TreeGrafter"/>
</dbReference>
<feature type="compositionally biased region" description="Low complexity" evidence="8">
    <location>
        <begin position="561"/>
        <end position="582"/>
    </location>
</feature>
<evidence type="ECO:0000256" key="3">
    <source>
        <dbReference type="ARBA" id="ARBA00022737"/>
    </source>
</evidence>
<feature type="compositionally biased region" description="Low complexity" evidence="8">
    <location>
        <begin position="376"/>
        <end position="389"/>
    </location>
</feature>
<feature type="compositionally biased region" description="Polar residues" evidence="8">
    <location>
        <begin position="932"/>
        <end position="948"/>
    </location>
</feature>
<feature type="compositionally biased region" description="Low complexity" evidence="8">
    <location>
        <begin position="731"/>
        <end position="781"/>
    </location>
</feature>
<feature type="region of interest" description="Disordered" evidence="8">
    <location>
        <begin position="502"/>
        <end position="523"/>
    </location>
</feature>
<comment type="caution">
    <text evidence="10">The sequence shown here is derived from an EMBL/GenBank/DDBJ whole genome shotgun (WGS) entry which is preliminary data.</text>
</comment>
<dbReference type="GO" id="GO:0046872">
    <property type="term" value="F:metal ion binding"/>
    <property type="evidence" value="ECO:0007669"/>
    <property type="project" value="UniProtKB-KW"/>
</dbReference>
<organism evidence="10 11">
    <name type="scientific">Astrephomene gubernaculifera</name>
    <dbReference type="NCBI Taxonomy" id="47775"/>
    <lineage>
        <taxon>Eukaryota</taxon>
        <taxon>Viridiplantae</taxon>
        <taxon>Chlorophyta</taxon>
        <taxon>core chlorophytes</taxon>
        <taxon>Chlorophyceae</taxon>
        <taxon>CS clade</taxon>
        <taxon>Chlamydomonadales</taxon>
        <taxon>Astrephomenaceae</taxon>
        <taxon>Astrephomene</taxon>
    </lineage>
</organism>
<dbReference type="SUPFAM" id="SSF48452">
    <property type="entry name" value="TPR-like"/>
    <property type="match status" value="1"/>
</dbReference>
<dbReference type="InterPro" id="IPR015943">
    <property type="entry name" value="WD40/YVTN_repeat-like_dom_sf"/>
</dbReference>
<dbReference type="PANTHER" id="PTHR15574">
    <property type="entry name" value="WD REPEAT DOMAIN-CONTAINING FAMILY"/>
    <property type="match status" value="1"/>
</dbReference>
<keyword evidence="4 6" id="KW-0408">Iron</keyword>
<feature type="repeat" description="WD" evidence="5">
    <location>
        <begin position="48"/>
        <end position="79"/>
    </location>
</feature>
<feature type="compositionally biased region" description="Low complexity" evidence="8">
    <location>
        <begin position="793"/>
        <end position="832"/>
    </location>
</feature>
<dbReference type="Gene3D" id="2.130.10.10">
    <property type="entry name" value="YVTN repeat-like/Quinoprotein amine dehydrogenase"/>
    <property type="match status" value="3"/>
</dbReference>
<keyword evidence="1 5" id="KW-0853">WD repeat</keyword>
<dbReference type="AlphaFoldDB" id="A0AAD3HIC4"/>
<feature type="region of interest" description="Disordered" evidence="8">
    <location>
        <begin position="373"/>
        <end position="407"/>
    </location>
</feature>
<proteinExistence type="predicted"/>
<feature type="compositionally biased region" description="Low complexity" evidence="8">
    <location>
        <begin position="590"/>
        <end position="614"/>
    </location>
</feature>
<reference evidence="10 11" key="1">
    <citation type="journal article" date="2021" name="Sci. Rep.">
        <title>Genome sequencing of the multicellular alga Astrephomene provides insights into convergent evolution of germ-soma differentiation.</title>
        <authorList>
            <person name="Yamashita S."/>
            <person name="Yamamoto K."/>
            <person name="Matsuzaki R."/>
            <person name="Suzuki S."/>
            <person name="Yamaguchi H."/>
            <person name="Hirooka S."/>
            <person name="Minakuchi Y."/>
            <person name="Miyagishima S."/>
            <person name="Kawachi M."/>
            <person name="Toyoda A."/>
            <person name="Nozaki H."/>
        </authorList>
    </citation>
    <scope>NUCLEOTIDE SEQUENCE [LARGE SCALE GENOMIC DNA]</scope>
    <source>
        <strain evidence="10 11">NIES-4017</strain>
    </source>
</reference>
<feature type="compositionally biased region" description="Acidic residues" evidence="8">
    <location>
        <begin position="868"/>
        <end position="885"/>
    </location>
</feature>
<dbReference type="PROSITE" id="PS50082">
    <property type="entry name" value="WD_REPEATS_2"/>
    <property type="match status" value="1"/>
</dbReference>
<evidence type="ECO:0000313" key="10">
    <source>
        <dbReference type="EMBL" id="GFR41420.1"/>
    </source>
</evidence>
<feature type="coiled-coil region" evidence="7">
    <location>
        <begin position="533"/>
        <end position="560"/>
    </location>
</feature>
<feature type="compositionally biased region" description="Pro residues" evidence="8">
    <location>
        <begin position="710"/>
        <end position="721"/>
    </location>
</feature>
<feature type="region of interest" description="Disordered" evidence="8">
    <location>
        <begin position="561"/>
        <end position="908"/>
    </location>
</feature>
<dbReference type="SMART" id="SM00320">
    <property type="entry name" value="WD40"/>
    <property type="match status" value="6"/>
</dbReference>
<dbReference type="PROSITE" id="PS51007">
    <property type="entry name" value="CYTC"/>
    <property type="match status" value="1"/>
</dbReference>
<keyword evidence="7" id="KW-0175">Coiled coil</keyword>
<evidence type="ECO:0000256" key="5">
    <source>
        <dbReference type="PROSITE-ProRule" id="PRU00221"/>
    </source>
</evidence>
<keyword evidence="2 6" id="KW-0479">Metal-binding</keyword>
<dbReference type="EMBL" id="BMAR01000001">
    <property type="protein sequence ID" value="GFR41420.1"/>
    <property type="molecule type" value="Genomic_DNA"/>
</dbReference>
<evidence type="ECO:0000256" key="7">
    <source>
        <dbReference type="SAM" id="Coils"/>
    </source>
</evidence>
<dbReference type="PANTHER" id="PTHR15574:SF40">
    <property type="entry name" value="WD AND TETRATRICOPEPTIDE REPEATS PROTEIN 1"/>
    <property type="match status" value="1"/>
</dbReference>
<dbReference type="InterPro" id="IPR011990">
    <property type="entry name" value="TPR-like_helical_dom_sf"/>
</dbReference>
<feature type="compositionally biased region" description="Low complexity" evidence="8">
    <location>
        <begin position="681"/>
        <end position="690"/>
    </location>
</feature>
<evidence type="ECO:0000256" key="8">
    <source>
        <dbReference type="SAM" id="MobiDB-lite"/>
    </source>
</evidence>
<dbReference type="SUPFAM" id="SSF50978">
    <property type="entry name" value="WD40 repeat-like"/>
    <property type="match status" value="1"/>
</dbReference>
<sequence>MPNMFPGLHQLLREREQGALGRRDADIFQRSLHFPAHYAGKLKVEHTYQGHSGCVNRLAWNADGSLLVSGSDDRRAIIWHYPDVSRTPLALSTEHRANIFGCCFLPCSGDMRLVTGAMDDTVQLHELDAAPAAQQGWVSGAGRQSTAAAAGGGPALRRRVGSASSHLQLVTPRTRVFYSHKDRVKDVKVEPLNPHAFWSAGEDGVVRQYDTRAPNQDKWESPTVLVQLRDGHKTIQAKSIDICKSQPHLLAVAGSDPFIRLYDRRKLDCHCWRRRGTTPPLLALAPPHLPLAAQARHGRAHSTYVAFSNRGDKVVATYHGDHAYSFDVTSAGSLTATFPQPSSLAPTGAAAFGPSFCSATAATTAAAAARPLNSTPAASSSSSAAAAAAPPLPPRAEEAKARGTSAASEGRWSEAVGAFSDALHWAPGAPLLYVLRAEALLSRAWVGDAALALRDCDTAHQLRPGGCRRAALRRIAALQALQQFRCALAAVEDYRRRFLGRARKEDEDEEDEEDEAGGGGGSCEEVCRLASQLRSASDERRRMYEARRQQQERRRALRAEALARAPRRVASTPPRPQRAAAPRGGGGPAAGPASTSGATAAGATAAGATSATTTVRDALEAPSAGSPAGPQQAVGAAAAPATASPPRAAAAAAAAAAGGAAAADSTAAPAAEAPAERRSQEAATAAASASHLEGSRREGTEDDSSDEVYGPPPPPPPLPPPQEKEGGGEQGAPQSPSSAAGDAMQVDAAAGAAAGTHQQQQRPGQQDGGSAAVPGSAAADSGGREVSGPPEPGQAAAAAGPRAGAEADAAAAAAAGSANGAEAAAAAAGAAADSEQPPRRVARFRLERVWEGGEDEEEGRLVVMPGDGEGEVEAEEEEAEEEAEEGGAGGSGSDSDLDSLPGGEEERDPDEELFLQYYARVFGLTEGEDGSGASTSGRPTGHCRQSGTPAGHPPGAWGGSEGGRRMFQRYVGQCNVQTDIKEVTFVGSDDRLVAAGSDCGRVFLYDSASGEVLRALPADEDVANCVQCHPSLPVLATSGIEDVIRLWSPAGEALPGAAASLEQRREAEGLAGRNQDRMREGPSSIRASALQQALQENPQLWHLLMSQLYGR</sequence>
<dbReference type="Gene3D" id="1.25.40.10">
    <property type="entry name" value="Tetratricopeptide repeat domain"/>
    <property type="match status" value="1"/>
</dbReference>
<keyword evidence="6" id="KW-0349">Heme</keyword>
<evidence type="ECO:0000256" key="6">
    <source>
        <dbReference type="PROSITE-ProRule" id="PRU00433"/>
    </source>
</evidence>
<gene>
    <name evidence="10" type="ORF">Agub_g2104</name>
</gene>
<dbReference type="GO" id="GO:0020037">
    <property type="term" value="F:heme binding"/>
    <property type="evidence" value="ECO:0007669"/>
    <property type="project" value="InterPro"/>
</dbReference>
<dbReference type="Pfam" id="PF00400">
    <property type="entry name" value="WD40"/>
    <property type="match status" value="1"/>
</dbReference>
<accession>A0AAD3HIC4</accession>
<keyword evidence="3" id="KW-0677">Repeat</keyword>